<sequence>MIEASLTRDKVYFAGGSKWDLKYDVLVLLCAIMLMQSSGYSDGTYGVPENDGQFKCMQYAGYHLTFPAGLSGTIVEFSLREPYNTDVTNLSALFTKIPDPAYHTVAFESGTMFTNDDDLVLYGGLHRPTESATTPGPHGLLGYRTFQESTVKNDWEPGFFNITLDGSLTRFVTNGAGASVPSEDLGFYFGGRRGENWGPIMLDDESANFTANTLISVNMTQQAEYHQWVNETLPDHIVSRADAELIWVPTGERGILVVIGGGVYPEVLYPSGLSKAQQKQNVRCLSTSSDPLLTRPGRRGSLVYAGNSDLRYCEPIMVIPQQPPPSDRFTYEWQNTTGDIPSLGRTMFCSTLASASDGSSHNIYIYGGYDGQDGENVPYDDVYILSLPSFIWTKVYNGSSTHGRSGHRCFRVFPDQMLVMGGRFRDPSLCVEGGIVQIFNLNTMRFQPKYAPDAWSDYRLPDAINSKIGGNGLGGANIRAPQRWTDSKVEALFRVPYQKSIKTWFPYNTPSTKSDSPKAGGDTSHTESRSWVLPAALGASIPVLVLVVMVSFLFYRRSHRASQVTWISWGRRVLRKIRGKDVTPEMDGTKVGKNPIRVRVVNSGVVELDTKRPSEIEGPDRRSSASITTTPTEMYSGDTLVSPITPKS</sequence>
<protein>
    <recommendedName>
        <fullName evidence="7">Kelch repeat protein</fullName>
    </recommendedName>
</protein>
<keyword evidence="2" id="KW-0677">Repeat</keyword>
<keyword evidence="6" id="KW-1185">Reference proteome</keyword>
<dbReference type="PANTHER" id="PTHR46228:SF2">
    <property type="entry name" value="KELCH REPEAT PROTEIN (AFU_ORTHOLOGUE AFUA_4G14350)"/>
    <property type="match status" value="1"/>
</dbReference>
<reference evidence="5" key="2">
    <citation type="submission" date="2023-01" db="EMBL/GenBank/DDBJ databases">
        <authorList>
            <person name="Petersen C."/>
        </authorList>
    </citation>
    <scope>NUCLEOTIDE SEQUENCE</scope>
    <source>
        <strain evidence="5">IBT 15450</strain>
    </source>
</reference>
<dbReference type="SUPFAM" id="SSF50965">
    <property type="entry name" value="Galactose oxidase, central domain"/>
    <property type="match status" value="1"/>
</dbReference>
<gene>
    <name evidence="5" type="ORF">N7460_007095</name>
</gene>
<evidence type="ECO:0000313" key="6">
    <source>
        <dbReference type="Proteomes" id="UP001219568"/>
    </source>
</evidence>
<accession>A0AAD6IB63</accession>
<keyword evidence="4" id="KW-1133">Transmembrane helix</keyword>
<proteinExistence type="predicted"/>
<dbReference type="AlphaFoldDB" id="A0AAD6IB63"/>
<dbReference type="Proteomes" id="UP001219568">
    <property type="component" value="Unassembled WGS sequence"/>
</dbReference>
<feature type="compositionally biased region" description="Basic and acidic residues" evidence="3">
    <location>
        <begin position="611"/>
        <end position="623"/>
    </location>
</feature>
<evidence type="ECO:0000256" key="4">
    <source>
        <dbReference type="SAM" id="Phobius"/>
    </source>
</evidence>
<keyword evidence="4" id="KW-0472">Membrane</keyword>
<dbReference type="PANTHER" id="PTHR46228">
    <property type="entry name" value="KELCH DOMAIN-CONTAINING PROTEIN"/>
    <property type="match status" value="1"/>
</dbReference>
<feature type="transmembrane region" description="Helical" evidence="4">
    <location>
        <begin position="531"/>
        <end position="555"/>
    </location>
</feature>
<feature type="compositionally biased region" description="Polar residues" evidence="3">
    <location>
        <begin position="624"/>
        <end position="633"/>
    </location>
</feature>
<evidence type="ECO:0000313" key="5">
    <source>
        <dbReference type="EMBL" id="KAJ6039063.1"/>
    </source>
</evidence>
<dbReference type="InterPro" id="IPR015915">
    <property type="entry name" value="Kelch-typ_b-propeller"/>
</dbReference>
<organism evidence="5 6">
    <name type="scientific">Penicillium canescens</name>
    <dbReference type="NCBI Taxonomy" id="5083"/>
    <lineage>
        <taxon>Eukaryota</taxon>
        <taxon>Fungi</taxon>
        <taxon>Dikarya</taxon>
        <taxon>Ascomycota</taxon>
        <taxon>Pezizomycotina</taxon>
        <taxon>Eurotiomycetes</taxon>
        <taxon>Eurotiomycetidae</taxon>
        <taxon>Eurotiales</taxon>
        <taxon>Aspergillaceae</taxon>
        <taxon>Penicillium</taxon>
    </lineage>
</organism>
<dbReference type="EMBL" id="JAQJZL010000006">
    <property type="protein sequence ID" value="KAJ6039063.1"/>
    <property type="molecule type" value="Genomic_DNA"/>
</dbReference>
<evidence type="ECO:0008006" key="7">
    <source>
        <dbReference type="Google" id="ProtNLM"/>
    </source>
</evidence>
<keyword evidence="1" id="KW-0880">Kelch repeat</keyword>
<feature type="region of interest" description="Disordered" evidence="3">
    <location>
        <begin position="611"/>
        <end position="648"/>
    </location>
</feature>
<evidence type="ECO:0000256" key="1">
    <source>
        <dbReference type="ARBA" id="ARBA00022441"/>
    </source>
</evidence>
<reference evidence="5" key="1">
    <citation type="journal article" date="2023" name="IMA Fungus">
        <title>Comparative genomic study of the Penicillium genus elucidates a diverse pangenome and 15 lateral gene transfer events.</title>
        <authorList>
            <person name="Petersen C."/>
            <person name="Sorensen T."/>
            <person name="Nielsen M.R."/>
            <person name="Sondergaard T.E."/>
            <person name="Sorensen J.L."/>
            <person name="Fitzpatrick D.A."/>
            <person name="Frisvad J.C."/>
            <person name="Nielsen K.L."/>
        </authorList>
    </citation>
    <scope>NUCLEOTIDE SEQUENCE</scope>
    <source>
        <strain evidence="5">IBT 15450</strain>
    </source>
</reference>
<dbReference type="InterPro" id="IPR011043">
    <property type="entry name" value="Gal_Oxase/kelch_b-propeller"/>
</dbReference>
<keyword evidence="4" id="KW-0812">Transmembrane</keyword>
<evidence type="ECO:0000256" key="2">
    <source>
        <dbReference type="ARBA" id="ARBA00022737"/>
    </source>
</evidence>
<name>A0AAD6IB63_PENCN</name>
<evidence type="ECO:0000256" key="3">
    <source>
        <dbReference type="SAM" id="MobiDB-lite"/>
    </source>
</evidence>
<comment type="caution">
    <text evidence="5">The sequence shown here is derived from an EMBL/GenBank/DDBJ whole genome shotgun (WGS) entry which is preliminary data.</text>
</comment>
<dbReference type="Gene3D" id="2.120.10.80">
    <property type="entry name" value="Kelch-type beta propeller"/>
    <property type="match status" value="1"/>
</dbReference>